<protein>
    <recommendedName>
        <fullName evidence="4">DUF3828 domain-containing protein</fullName>
    </recommendedName>
</protein>
<evidence type="ECO:0000313" key="2">
    <source>
        <dbReference type="EMBL" id="WCT12733.1"/>
    </source>
</evidence>
<dbReference type="RefSeq" id="WP_273630994.1">
    <property type="nucleotide sequence ID" value="NZ_CP117167.1"/>
</dbReference>
<evidence type="ECO:0000313" key="3">
    <source>
        <dbReference type="Proteomes" id="UP001216139"/>
    </source>
</evidence>
<accession>A0ABY7T923</accession>
<feature type="transmembrane region" description="Helical" evidence="1">
    <location>
        <begin position="14"/>
        <end position="32"/>
    </location>
</feature>
<dbReference type="EMBL" id="CP117167">
    <property type="protein sequence ID" value="WCT12733.1"/>
    <property type="molecule type" value="Genomic_DNA"/>
</dbReference>
<sequence>MVFKAVIKRFLKHGGQYVIVGCAALFLMSITLKRQSKPDTDPEAILMLKSFYTAYMSAFSIKDAHKGEQVMLELRAKYLTANAQKDYVHIGDEQDMDAIVNGQDSDEKWTKSLVFKNDQENSNVYYVSYSSPDLDKKHKEYLRLTTIMLLLTKEDGQYKIDHLLYPAD</sequence>
<name>A0ABY7T923_9SPHI</name>
<keyword evidence="1" id="KW-0812">Transmembrane</keyword>
<organism evidence="2 3">
    <name type="scientific">Mucilaginibacter jinjuensis</name>
    <dbReference type="NCBI Taxonomy" id="1176721"/>
    <lineage>
        <taxon>Bacteria</taxon>
        <taxon>Pseudomonadati</taxon>
        <taxon>Bacteroidota</taxon>
        <taxon>Sphingobacteriia</taxon>
        <taxon>Sphingobacteriales</taxon>
        <taxon>Sphingobacteriaceae</taxon>
        <taxon>Mucilaginibacter</taxon>
    </lineage>
</organism>
<reference evidence="2 3" key="1">
    <citation type="submission" date="2023-02" db="EMBL/GenBank/DDBJ databases">
        <title>Genome sequence of Mucilaginibacter jinjuensis strain KACC 16571.</title>
        <authorList>
            <person name="Kim S."/>
            <person name="Heo J."/>
            <person name="Kwon S.-W."/>
        </authorList>
    </citation>
    <scope>NUCLEOTIDE SEQUENCE [LARGE SCALE GENOMIC DNA]</scope>
    <source>
        <strain evidence="2 3">KACC 16571</strain>
    </source>
</reference>
<evidence type="ECO:0000256" key="1">
    <source>
        <dbReference type="SAM" id="Phobius"/>
    </source>
</evidence>
<evidence type="ECO:0008006" key="4">
    <source>
        <dbReference type="Google" id="ProtNLM"/>
    </source>
</evidence>
<proteinExistence type="predicted"/>
<keyword evidence="3" id="KW-1185">Reference proteome</keyword>
<keyword evidence="1" id="KW-1133">Transmembrane helix</keyword>
<keyword evidence="1" id="KW-0472">Membrane</keyword>
<dbReference type="Proteomes" id="UP001216139">
    <property type="component" value="Chromosome"/>
</dbReference>
<dbReference type="Gene3D" id="3.10.450.50">
    <property type="match status" value="1"/>
</dbReference>
<gene>
    <name evidence="2" type="ORF">PQO05_02150</name>
</gene>